<organism evidence="2">
    <name type="scientific">Arundo donax</name>
    <name type="common">Giant reed</name>
    <name type="synonym">Donax arundinaceus</name>
    <dbReference type="NCBI Taxonomy" id="35708"/>
    <lineage>
        <taxon>Eukaryota</taxon>
        <taxon>Viridiplantae</taxon>
        <taxon>Streptophyta</taxon>
        <taxon>Embryophyta</taxon>
        <taxon>Tracheophyta</taxon>
        <taxon>Spermatophyta</taxon>
        <taxon>Magnoliopsida</taxon>
        <taxon>Liliopsida</taxon>
        <taxon>Poales</taxon>
        <taxon>Poaceae</taxon>
        <taxon>PACMAD clade</taxon>
        <taxon>Arundinoideae</taxon>
        <taxon>Arundineae</taxon>
        <taxon>Arundo</taxon>
    </lineage>
</organism>
<reference evidence="2" key="2">
    <citation type="journal article" date="2015" name="Data Brief">
        <title>Shoot transcriptome of the giant reed, Arundo donax.</title>
        <authorList>
            <person name="Barrero R.A."/>
            <person name="Guerrero F.D."/>
            <person name="Moolhuijzen P."/>
            <person name="Goolsby J.A."/>
            <person name="Tidwell J."/>
            <person name="Bellgard S.E."/>
            <person name="Bellgard M.I."/>
        </authorList>
    </citation>
    <scope>NUCLEOTIDE SEQUENCE</scope>
    <source>
        <tissue evidence="2">Shoot tissue taken approximately 20 cm above the soil surface</tissue>
    </source>
</reference>
<reference evidence="2" key="1">
    <citation type="submission" date="2014-09" db="EMBL/GenBank/DDBJ databases">
        <authorList>
            <person name="Magalhaes I.L.F."/>
            <person name="Oliveira U."/>
            <person name="Santos F.R."/>
            <person name="Vidigal T.H.D.A."/>
            <person name="Brescovit A.D."/>
            <person name="Santos A.J."/>
        </authorList>
    </citation>
    <scope>NUCLEOTIDE SEQUENCE</scope>
    <source>
        <tissue evidence="2">Shoot tissue taken approximately 20 cm above the soil surface</tissue>
    </source>
</reference>
<sequence length="73" mass="7292">MLLQRGQGSTLSGFFNFSLWLAASSQPDSSGGGSGELLGSSASTTSGCGDGSGVSWCAVSWASDSVEQLLPLC</sequence>
<evidence type="ECO:0000313" key="2">
    <source>
        <dbReference type="EMBL" id="JAD23892.1"/>
    </source>
</evidence>
<feature type="region of interest" description="Disordered" evidence="1">
    <location>
        <begin position="25"/>
        <end position="50"/>
    </location>
</feature>
<evidence type="ECO:0000256" key="1">
    <source>
        <dbReference type="SAM" id="MobiDB-lite"/>
    </source>
</evidence>
<accession>A0A0A8YMS7</accession>
<protein>
    <submittedName>
        <fullName evidence="2">Uncharacterized protein</fullName>
    </submittedName>
</protein>
<proteinExistence type="predicted"/>
<feature type="compositionally biased region" description="Low complexity" evidence="1">
    <location>
        <begin position="37"/>
        <end position="47"/>
    </location>
</feature>
<dbReference type="AlphaFoldDB" id="A0A0A8YMS7"/>
<dbReference type="EMBL" id="GBRH01274003">
    <property type="protein sequence ID" value="JAD23892.1"/>
    <property type="molecule type" value="Transcribed_RNA"/>
</dbReference>
<name>A0A0A8YMS7_ARUDO</name>